<protein>
    <submittedName>
        <fullName evidence="5">Uncharacterized protein</fullName>
    </submittedName>
</protein>
<evidence type="ECO:0000256" key="4">
    <source>
        <dbReference type="SAM" id="MobiDB-lite"/>
    </source>
</evidence>
<dbReference type="PROSITE" id="PS50293">
    <property type="entry name" value="TPR_REGION"/>
    <property type="match status" value="1"/>
</dbReference>
<dbReference type="EMBL" id="AUPC02000350">
    <property type="protein sequence ID" value="POG61258.1"/>
    <property type="molecule type" value="Genomic_DNA"/>
</dbReference>
<name>A0A2P4P7A6_RHIID</name>
<feature type="region of interest" description="Disordered" evidence="4">
    <location>
        <begin position="1"/>
        <end position="81"/>
    </location>
</feature>
<feature type="repeat" description="TPR" evidence="3">
    <location>
        <begin position="884"/>
        <end position="917"/>
    </location>
</feature>
<dbReference type="VEuPathDB" id="FungiDB:RhiirFUN_013046"/>
<proteinExistence type="predicted"/>
<evidence type="ECO:0000256" key="2">
    <source>
        <dbReference type="ARBA" id="ARBA00022803"/>
    </source>
</evidence>
<comment type="caution">
    <text evidence="5">The sequence shown here is derived from an EMBL/GenBank/DDBJ whole genome shotgun (WGS) entry which is preliminary data.</text>
</comment>
<dbReference type="Pfam" id="PF12895">
    <property type="entry name" value="ANAPC3"/>
    <property type="match status" value="1"/>
</dbReference>
<accession>A0A2P4P7A6</accession>
<dbReference type="PANTHER" id="PTHR44858:SF1">
    <property type="entry name" value="UDP-N-ACETYLGLUCOSAMINE--PEPTIDE N-ACETYLGLUCOSAMINYLTRANSFERASE SPINDLY-RELATED"/>
    <property type="match status" value="1"/>
</dbReference>
<keyword evidence="6" id="KW-1185">Reference proteome</keyword>
<keyword evidence="2 3" id="KW-0802">TPR repeat</keyword>
<reference evidence="5 6" key="1">
    <citation type="journal article" date="2013" name="Proc. Natl. Acad. Sci. U.S.A.">
        <title>Genome of an arbuscular mycorrhizal fungus provides insight into the oldest plant symbiosis.</title>
        <authorList>
            <person name="Tisserant E."/>
            <person name="Malbreil M."/>
            <person name="Kuo A."/>
            <person name="Kohler A."/>
            <person name="Symeonidi A."/>
            <person name="Balestrini R."/>
            <person name="Charron P."/>
            <person name="Duensing N."/>
            <person name="Frei Dit Frey N."/>
            <person name="Gianinazzi-Pearson V."/>
            <person name="Gilbert L.B."/>
            <person name="Handa Y."/>
            <person name="Herr J.R."/>
            <person name="Hijri M."/>
            <person name="Koul R."/>
            <person name="Kawaguchi M."/>
            <person name="Krajinski F."/>
            <person name="Lammers P.J."/>
            <person name="Masclaux F.G."/>
            <person name="Murat C."/>
            <person name="Morin E."/>
            <person name="Ndikumana S."/>
            <person name="Pagni M."/>
            <person name="Petitpierre D."/>
            <person name="Requena N."/>
            <person name="Rosikiewicz P."/>
            <person name="Riley R."/>
            <person name="Saito K."/>
            <person name="San Clemente H."/>
            <person name="Shapiro H."/>
            <person name="van Tuinen D."/>
            <person name="Becard G."/>
            <person name="Bonfante P."/>
            <person name="Paszkowski U."/>
            <person name="Shachar-Hill Y.Y."/>
            <person name="Tuskan G.A."/>
            <person name="Young P.W."/>
            <person name="Sanders I.R."/>
            <person name="Henrissat B."/>
            <person name="Rensing S.A."/>
            <person name="Grigoriev I.V."/>
            <person name="Corradi N."/>
            <person name="Roux C."/>
            <person name="Martin F."/>
        </authorList>
    </citation>
    <scope>NUCLEOTIDE SEQUENCE [LARGE SCALE GENOMIC DNA]</scope>
    <source>
        <strain evidence="5 6">DAOM 197198</strain>
    </source>
</reference>
<feature type="repeat" description="TPR" evidence="3">
    <location>
        <begin position="816"/>
        <end position="849"/>
    </location>
</feature>
<dbReference type="InterPro" id="IPR019734">
    <property type="entry name" value="TPR_rpt"/>
</dbReference>
<feature type="repeat" description="TPR" evidence="3">
    <location>
        <begin position="850"/>
        <end position="883"/>
    </location>
</feature>
<reference evidence="5 6" key="2">
    <citation type="journal article" date="2018" name="New Phytol.">
        <title>High intraspecific genome diversity in the model arbuscular mycorrhizal symbiont Rhizophagus irregularis.</title>
        <authorList>
            <person name="Chen E.C.H."/>
            <person name="Morin E."/>
            <person name="Beaudet D."/>
            <person name="Noel J."/>
            <person name="Yildirir G."/>
            <person name="Ndikumana S."/>
            <person name="Charron P."/>
            <person name="St-Onge C."/>
            <person name="Giorgi J."/>
            <person name="Kruger M."/>
            <person name="Marton T."/>
            <person name="Ropars J."/>
            <person name="Grigoriev I.V."/>
            <person name="Hainaut M."/>
            <person name="Henrissat B."/>
            <person name="Roux C."/>
            <person name="Martin F."/>
            <person name="Corradi N."/>
        </authorList>
    </citation>
    <scope>NUCLEOTIDE SEQUENCE [LARGE SCALE GENOMIC DNA]</scope>
    <source>
        <strain evidence="5 6">DAOM 197198</strain>
    </source>
</reference>
<evidence type="ECO:0000256" key="3">
    <source>
        <dbReference type="PROSITE-ProRule" id="PRU00339"/>
    </source>
</evidence>
<dbReference type="SMART" id="SM00028">
    <property type="entry name" value="TPR"/>
    <property type="match status" value="6"/>
</dbReference>
<dbReference type="InterPro" id="IPR011990">
    <property type="entry name" value="TPR-like_helical_dom_sf"/>
</dbReference>
<dbReference type="Pfam" id="PF00515">
    <property type="entry name" value="TPR_1"/>
    <property type="match status" value="1"/>
</dbReference>
<dbReference type="PANTHER" id="PTHR44858">
    <property type="entry name" value="TETRATRICOPEPTIDE REPEAT PROTEIN 6"/>
    <property type="match status" value="1"/>
</dbReference>
<feature type="compositionally biased region" description="Basic and acidic residues" evidence="4">
    <location>
        <begin position="60"/>
        <end position="75"/>
    </location>
</feature>
<evidence type="ECO:0000313" key="6">
    <source>
        <dbReference type="Proteomes" id="UP000018888"/>
    </source>
</evidence>
<sequence>MVFGLGKKTKSKRGRMKKKQKKISVWKKKTGKEKSFKKRNEKRNEKGVSKEKRENLKKKERTESKRSVQEKKTKSECSSSNNLDDSVAFRIPMLENTLNSCILELEMSGLTTPNEKAEVLINKDLTKIENLFALKLLFENPLNEISPGILRNSLVTLANPTLFDYYDKLSVARLELHIRTWVAVLEKICFTPMRLSKELRDKVYNSLAKFAEIHKKTTQVMQEGIDNNYRSDFNQFNQLQDNKEDEGIINKRNYNIDFLLIHLRDTLHSLRDDETWFQEIIRRTKKLFKTLFSLALQEANSVSPNEIGSILTQLREGVSFKYPVASYYVDWRIMLIIQHNLFELSGSVSRKFQEMVLMEYFWSYLEKEWTIVTNSSILDLQSKFNEVSNKLVKVLRNTGNFINDLAGNEPLTLPHTLWFGILDLAQNLIQNSTRKSTHGLCYYLAIESLNRAPSSFIQFKAIEILFHLRKIDDQMFSIIKADFDQYIQKLDENNSEEVQKLLIFVDNKCSDDFNLLNNNQGKEKGKEKGKGNQSACFTNVQISKSDILGIIAIEMTCPIDREPTDQLCVLKCQHLLSFNNFRKLKHKNCPKCRENIEYNDIRYLPQNVIYNHLRSQFFEAGHILPLIKSEELSCDSDSGDSEVDNPILVKKKKILEAVKSNPNISFQSIFQIGNSKKQHPKYQNAMKELEEKNYKNAEHLCKEFLKPFPESYSMRCILAYTYLCLDDYEQAFLYLNQAIKLKEKRSITWSIRGEINFRQGNYYDAIRDLKSSIKYKTYSKNSLCLKYCAYIYEKQGKYSDTLMVLNKLLSVNKKDSLILCYYGEILSIMEKYDEAAIYFIKANNIDPENVHNLTKRAIAYYNLQEYDKASLDFNKVIQLDISNILAYYYKGLIYYRMGDIDSSITTFKKCIELDPNNDLEKMYLKESRDYLSQISTVDFNLKCLPNYHKLITKINQFTNIYHDKSLLIMRCKVYIELKKYKDAELDLNRLFELNNGISFVYLLKKYSNFWYYLCKGYCVNDFNDLIGFKEFINMYMFKEHYVYFASNLYNLKNYHQFHFQESNIISTSGLILSLEYNHLRLPRLYSRDIEFCSHHSTIPITPITYDIVWRINVKKINSPDAFINFMIESNTIFYKTKEYKLEYTDLLNLEGLGWIEYVTFFSINWPYSEWIQFSIETKKESIDMEIDYVRLIRSTVGNNHENRIYFPKMNHLLLDNVPEALEDKYFLRKETEHLLELKDIIGNL</sequence>
<evidence type="ECO:0000313" key="5">
    <source>
        <dbReference type="EMBL" id="POG61258.1"/>
    </source>
</evidence>
<keyword evidence="1" id="KW-0677">Repeat</keyword>
<dbReference type="Pfam" id="PF13181">
    <property type="entry name" value="TPR_8"/>
    <property type="match status" value="1"/>
</dbReference>
<dbReference type="AlphaFoldDB" id="A0A2P4P7A6"/>
<dbReference type="Gene3D" id="1.25.40.10">
    <property type="entry name" value="Tetratricopeptide repeat domain"/>
    <property type="match status" value="2"/>
</dbReference>
<gene>
    <name evidence="5" type="ORF">GLOIN_2v1786860</name>
</gene>
<dbReference type="InterPro" id="IPR050498">
    <property type="entry name" value="Ycf3"/>
</dbReference>
<feature type="compositionally biased region" description="Basic residues" evidence="4">
    <location>
        <begin position="7"/>
        <end position="41"/>
    </location>
</feature>
<dbReference type="Proteomes" id="UP000018888">
    <property type="component" value="Unassembled WGS sequence"/>
</dbReference>
<feature type="compositionally biased region" description="Basic and acidic residues" evidence="4">
    <location>
        <begin position="42"/>
        <end position="54"/>
    </location>
</feature>
<dbReference type="PROSITE" id="PS50005">
    <property type="entry name" value="TPR"/>
    <property type="match status" value="3"/>
</dbReference>
<organism evidence="5 6">
    <name type="scientific">Rhizophagus irregularis (strain DAOM 181602 / DAOM 197198 / MUCL 43194)</name>
    <name type="common">Arbuscular mycorrhizal fungus</name>
    <name type="synonym">Glomus intraradices</name>
    <dbReference type="NCBI Taxonomy" id="747089"/>
    <lineage>
        <taxon>Eukaryota</taxon>
        <taxon>Fungi</taxon>
        <taxon>Fungi incertae sedis</taxon>
        <taxon>Mucoromycota</taxon>
        <taxon>Glomeromycotina</taxon>
        <taxon>Glomeromycetes</taxon>
        <taxon>Glomerales</taxon>
        <taxon>Glomeraceae</taxon>
        <taxon>Rhizophagus</taxon>
    </lineage>
</organism>
<evidence type="ECO:0000256" key="1">
    <source>
        <dbReference type="ARBA" id="ARBA00022737"/>
    </source>
</evidence>
<dbReference type="SUPFAM" id="SSF48452">
    <property type="entry name" value="TPR-like"/>
    <property type="match status" value="1"/>
</dbReference>